<proteinExistence type="predicted"/>
<keyword evidence="9" id="KW-1185">Reference proteome</keyword>
<keyword evidence="5" id="KW-0539">Nucleus</keyword>
<dbReference type="GO" id="GO:0003677">
    <property type="term" value="F:DNA binding"/>
    <property type="evidence" value="ECO:0007669"/>
    <property type="project" value="InterPro"/>
</dbReference>
<accession>R0K9R7</accession>
<dbReference type="GO" id="GO:0008270">
    <property type="term" value="F:zinc ion binding"/>
    <property type="evidence" value="ECO:0007669"/>
    <property type="project" value="InterPro"/>
</dbReference>
<evidence type="ECO:0000256" key="4">
    <source>
        <dbReference type="ARBA" id="ARBA00023163"/>
    </source>
</evidence>
<keyword evidence="4" id="KW-0804">Transcription</keyword>
<dbReference type="AlphaFoldDB" id="R0K9R7"/>
<feature type="domain" description="Xylanolytic transcriptional activator regulatory" evidence="7">
    <location>
        <begin position="256"/>
        <end position="470"/>
    </location>
</feature>
<evidence type="ECO:0000256" key="3">
    <source>
        <dbReference type="ARBA" id="ARBA00023015"/>
    </source>
</evidence>
<dbReference type="InterPro" id="IPR007219">
    <property type="entry name" value="XnlR_reg_dom"/>
</dbReference>
<name>R0K9R7_EXST2</name>
<evidence type="ECO:0000259" key="7">
    <source>
        <dbReference type="Pfam" id="PF04082"/>
    </source>
</evidence>
<gene>
    <name evidence="8" type="ORF">SETTUDRAFT_167531</name>
</gene>
<dbReference type="eggNOG" id="KOG1721">
    <property type="taxonomic scope" value="Eukaryota"/>
</dbReference>
<reference evidence="8 9" key="1">
    <citation type="journal article" date="2012" name="PLoS Pathog.">
        <title>Diverse lifestyles and strategies of plant pathogenesis encoded in the genomes of eighteen Dothideomycetes fungi.</title>
        <authorList>
            <person name="Ohm R.A."/>
            <person name="Feau N."/>
            <person name="Henrissat B."/>
            <person name="Schoch C.L."/>
            <person name="Horwitz B.A."/>
            <person name="Barry K.W."/>
            <person name="Condon B.J."/>
            <person name="Copeland A.C."/>
            <person name="Dhillon B."/>
            <person name="Glaser F."/>
            <person name="Hesse C.N."/>
            <person name="Kosti I."/>
            <person name="LaButti K."/>
            <person name="Lindquist E.A."/>
            <person name="Lucas S."/>
            <person name="Salamov A.A."/>
            <person name="Bradshaw R.E."/>
            <person name="Ciuffetti L."/>
            <person name="Hamelin R.C."/>
            <person name="Kema G.H.J."/>
            <person name="Lawrence C."/>
            <person name="Scott J.A."/>
            <person name="Spatafora J.W."/>
            <person name="Turgeon B.G."/>
            <person name="de Wit P.J.G.M."/>
            <person name="Zhong S."/>
            <person name="Goodwin S.B."/>
            <person name="Grigoriev I.V."/>
        </authorList>
    </citation>
    <scope>NUCLEOTIDE SEQUENCE [LARGE SCALE GENOMIC DNA]</scope>
    <source>
        <strain evidence="9">28A</strain>
    </source>
</reference>
<dbReference type="CDD" id="cd12148">
    <property type="entry name" value="fungal_TF_MHR"/>
    <property type="match status" value="1"/>
</dbReference>
<dbReference type="PANTHER" id="PTHR47660:SF2">
    <property type="entry name" value="TRANSCRIPTION FACTOR WITH C2H2 AND ZN(2)-CYS(6) DNA BINDING DOMAIN (EUROFUNG)"/>
    <property type="match status" value="1"/>
</dbReference>
<evidence type="ECO:0000313" key="8">
    <source>
        <dbReference type="EMBL" id="EOA89728.1"/>
    </source>
</evidence>
<evidence type="ECO:0000256" key="6">
    <source>
        <dbReference type="SAM" id="MobiDB-lite"/>
    </source>
</evidence>
<keyword evidence="1" id="KW-0479">Metal-binding</keyword>
<dbReference type="GO" id="GO:0006351">
    <property type="term" value="P:DNA-templated transcription"/>
    <property type="evidence" value="ECO:0007669"/>
    <property type="project" value="InterPro"/>
</dbReference>
<keyword evidence="3" id="KW-0805">Transcription regulation</keyword>
<feature type="region of interest" description="Disordered" evidence="6">
    <location>
        <begin position="1"/>
        <end position="22"/>
    </location>
</feature>
<dbReference type="STRING" id="671987.R0K9R7"/>
<evidence type="ECO:0000256" key="5">
    <source>
        <dbReference type="ARBA" id="ARBA00023242"/>
    </source>
</evidence>
<dbReference type="Proteomes" id="UP000016935">
    <property type="component" value="Unassembled WGS sequence"/>
</dbReference>
<dbReference type="GeneID" id="19400209"/>
<reference evidence="8 9" key="2">
    <citation type="journal article" date="2013" name="PLoS Genet.">
        <title>Comparative genome structure, secondary metabolite, and effector coding capacity across Cochliobolus pathogens.</title>
        <authorList>
            <person name="Condon B.J."/>
            <person name="Leng Y."/>
            <person name="Wu D."/>
            <person name="Bushley K.E."/>
            <person name="Ohm R.A."/>
            <person name="Otillar R."/>
            <person name="Martin J."/>
            <person name="Schackwitz W."/>
            <person name="Grimwood J."/>
            <person name="MohdZainudin N."/>
            <person name="Xue C."/>
            <person name="Wang R."/>
            <person name="Manning V.A."/>
            <person name="Dhillon B."/>
            <person name="Tu Z.J."/>
            <person name="Steffenson B.J."/>
            <person name="Salamov A."/>
            <person name="Sun H."/>
            <person name="Lowry S."/>
            <person name="LaButti K."/>
            <person name="Han J."/>
            <person name="Copeland A."/>
            <person name="Lindquist E."/>
            <person name="Barry K."/>
            <person name="Schmutz J."/>
            <person name="Baker S.E."/>
            <person name="Ciuffetti L.M."/>
            <person name="Grigoriev I.V."/>
            <person name="Zhong S."/>
            <person name="Turgeon B.G."/>
        </authorList>
    </citation>
    <scope>NUCLEOTIDE SEQUENCE [LARGE SCALE GENOMIC DNA]</scope>
    <source>
        <strain evidence="9">28A</strain>
    </source>
</reference>
<keyword evidence="2" id="KW-0862">Zinc</keyword>
<dbReference type="Pfam" id="PF04082">
    <property type="entry name" value="Fungal_trans"/>
    <property type="match status" value="1"/>
</dbReference>
<feature type="region of interest" description="Disordered" evidence="6">
    <location>
        <begin position="38"/>
        <end position="76"/>
    </location>
</feature>
<evidence type="ECO:0000313" key="9">
    <source>
        <dbReference type="Proteomes" id="UP000016935"/>
    </source>
</evidence>
<protein>
    <recommendedName>
        <fullName evidence="7">Xylanolytic transcriptional activator regulatory domain-containing protein</fullName>
    </recommendedName>
</protein>
<dbReference type="RefSeq" id="XP_008022673.1">
    <property type="nucleotide sequence ID" value="XM_008024482.1"/>
</dbReference>
<evidence type="ECO:0000256" key="2">
    <source>
        <dbReference type="ARBA" id="ARBA00022833"/>
    </source>
</evidence>
<dbReference type="OrthoDB" id="40579at2759"/>
<organism evidence="8 9">
    <name type="scientific">Exserohilum turcicum (strain 28A)</name>
    <name type="common">Northern leaf blight fungus</name>
    <name type="synonym">Setosphaeria turcica</name>
    <dbReference type="NCBI Taxonomy" id="671987"/>
    <lineage>
        <taxon>Eukaryota</taxon>
        <taxon>Fungi</taxon>
        <taxon>Dikarya</taxon>
        <taxon>Ascomycota</taxon>
        <taxon>Pezizomycotina</taxon>
        <taxon>Dothideomycetes</taxon>
        <taxon>Pleosporomycetidae</taxon>
        <taxon>Pleosporales</taxon>
        <taxon>Pleosporineae</taxon>
        <taxon>Pleosporaceae</taxon>
        <taxon>Exserohilum</taxon>
    </lineage>
</organism>
<feature type="compositionally biased region" description="Polar residues" evidence="6">
    <location>
        <begin position="55"/>
        <end position="75"/>
    </location>
</feature>
<evidence type="ECO:0000256" key="1">
    <source>
        <dbReference type="ARBA" id="ARBA00022723"/>
    </source>
</evidence>
<sequence>MSPMSVPEPSQPPTTTHESAGLAHNVYATDSVSTFSLMDTPSANSGPAGDGHAHSASQSNMLPSFEHNSSTNQSGFWPDEVTRNYSEVLKDLLGSTMASPVAFDGFSQTDKTFWDAFMEGDEQFIDINDIPLLDLQPCTMDSADARAPKPRGDERDSSFDCVASAAASQAFRSSGWDWGPTRGDSTSAEITNLILPSACKPDTTGVHAQRHMPPILGSEDRDRLLSLLLHHCIKEQWIRIAPKFPSELFLDQILRQFFASQRLETVPWFHIPSFRPDLLRDELLAAIVGIGASFTRHEPVQRFGYAMPEILRNAVIECWTTDNTTSRDIQLLQAWLTQAELSSWSGNKRQMEIGESNYQQAVTIIRRARWLRRDQYRVIRPEPSDEGEALERKWNGWVTQETRKRFIYRAFVFDAELSMNNHVNSLMSYAEMRIPFPDPDPLWWAATAEDWKREYNNHAEHILDAPLTLADTVRLVLGESPTDLNLQSCHYTLYGFWGLVWELLQLYETTQSDGSGTIGIMPKNPSVMILVGREALTKSLYTLRVMLESLATDQSASTTGPMLVLEYLSMVLLVPLQGLQSFAGRDGEREARRVYPALQEWAQTREARESIWHAGQIYKIADTLSNRSLRGTCVLLIYQASITLWVYGVMAKARRRRDRSDTLGGRAVDHGKLIWLNGEDLSVVRRFIASSECVPALHAVESEPGTFSNSADQEPVCLVEDADVTMRVAIEILKKALSRRGEAQHAIVGSITRLMLELAKVAETL</sequence>
<dbReference type="PANTHER" id="PTHR47660">
    <property type="entry name" value="TRANSCRIPTION FACTOR WITH C2H2 AND ZN(2)-CYS(6) DNA BINDING DOMAIN (EUROFUNG)-RELATED-RELATED"/>
    <property type="match status" value="1"/>
</dbReference>
<dbReference type="HOGENOM" id="CLU_003487_2_1_1"/>
<dbReference type="EMBL" id="KB908504">
    <property type="protein sequence ID" value="EOA89728.1"/>
    <property type="molecule type" value="Genomic_DNA"/>
</dbReference>